<dbReference type="SUPFAM" id="SSF161111">
    <property type="entry name" value="Cation efflux protein transmembrane domain-like"/>
    <property type="match status" value="1"/>
</dbReference>
<dbReference type="InterPro" id="IPR002524">
    <property type="entry name" value="Cation_efflux"/>
</dbReference>
<keyword evidence="6" id="KW-0864">Zinc transport</keyword>
<accession>A0ABS8C148</accession>
<evidence type="ECO:0000256" key="2">
    <source>
        <dbReference type="ARBA" id="ARBA00010212"/>
    </source>
</evidence>
<dbReference type="SUPFAM" id="SSF160240">
    <property type="entry name" value="Cation efflux protein cytoplasmic domain-like"/>
    <property type="match status" value="1"/>
</dbReference>
<comment type="similarity">
    <text evidence="2">Belongs to the cation diffusion facilitator (CDF) transporter (TC 2.A.4) family. FieF subfamily.</text>
</comment>
<keyword evidence="6" id="KW-0862">Zinc</keyword>
<reference evidence="12 13" key="1">
    <citation type="submission" date="2021-10" db="EMBL/GenBank/DDBJ databases">
        <title>Alishewanella koreense sp. nov. isolated from seawater of southwestern coast in South Korea and the proposal for the reclassification of Rheinheimera perlucida and Rheinheimera tuosuensis as Arsukibacterium perlucida and Arsukibacterium tuosuensis.</title>
        <authorList>
            <person name="Kim K.H."/>
            <person name="Ruan W."/>
            <person name="Kim K.R."/>
            <person name="Baek J.H."/>
            <person name="Jeon C.O."/>
        </authorList>
    </citation>
    <scope>NUCLEOTIDE SEQUENCE [LARGE SCALE GENOMIC DNA]</scope>
    <source>
        <strain evidence="12 13">16-MA</strain>
    </source>
</reference>
<feature type="transmembrane region" description="Helical" evidence="9">
    <location>
        <begin position="43"/>
        <end position="60"/>
    </location>
</feature>
<dbReference type="Gene3D" id="1.20.1510.10">
    <property type="entry name" value="Cation efflux protein transmembrane domain"/>
    <property type="match status" value="1"/>
</dbReference>
<keyword evidence="7 9" id="KW-1133">Transmembrane helix</keyword>
<evidence type="ECO:0000256" key="4">
    <source>
        <dbReference type="ARBA" id="ARBA00022496"/>
    </source>
</evidence>
<evidence type="ECO:0000256" key="7">
    <source>
        <dbReference type="ARBA" id="ARBA00022989"/>
    </source>
</evidence>
<dbReference type="InterPro" id="IPR036837">
    <property type="entry name" value="Cation_efflux_CTD_sf"/>
</dbReference>
<protein>
    <submittedName>
        <fullName evidence="12">Cation diffusion facilitator family transporter</fullName>
    </submittedName>
</protein>
<evidence type="ECO:0000256" key="9">
    <source>
        <dbReference type="SAM" id="Phobius"/>
    </source>
</evidence>
<evidence type="ECO:0000259" key="11">
    <source>
        <dbReference type="Pfam" id="PF16916"/>
    </source>
</evidence>
<evidence type="ECO:0000256" key="3">
    <source>
        <dbReference type="ARBA" id="ARBA00022448"/>
    </source>
</evidence>
<sequence length="299" mass="32135">MSNLLPRQLLLLSLLAGFLTMALKTLAWYLTDSVGFLSDAIESLVNVAGASFALMMVTLAKRPADEHHPFGHTKAEYFSAAFEGGMIFLAALAIMFTAVERLLNPQPLLGLNIGIVLTVLASLLNLAVGLLLVKGGQQHQSPALEGDGKHLLTDVWTTAGVVIGVVLAALTGFIWLDALVAILVALHILREGGSILFKAINGLMDRALTAEQIATIEQIFVELGNRQAQFTHLRTRAAATQAFAQADLLVPGDWSVERAHQLADAAEQQLLSLGVQLTVHIEPLDYNSSDNRLLNPTVH</sequence>
<evidence type="ECO:0000256" key="6">
    <source>
        <dbReference type="ARBA" id="ARBA00022906"/>
    </source>
</evidence>
<keyword evidence="4" id="KW-0408">Iron</keyword>
<dbReference type="Pfam" id="PF01545">
    <property type="entry name" value="Cation_efflux"/>
    <property type="match status" value="1"/>
</dbReference>
<dbReference type="PANTHER" id="PTHR43840:SF15">
    <property type="entry name" value="MITOCHONDRIAL METAL TRANSPORTER 1-RELATED"/>
    <property type="match status" value="1"/>
</dbReference>
<dbReference type="NCBIfam" id="TIGR01297">
    <property type="entry name" value="CDF"/>
    <property type="match status" value="1"/>
</dbReference>
<comment type="subcellular location">
    <subcellularLocation>
        <location evidence="1">Membrane</location>
        <topology evidence="1">Multi-pass membrane protein</topology>
    </subcellularLocation>
</comment>
<organism evidence="12 13">
    <name type="scientific">Alishewanella maricola</name>
    <dbReference type="NCBI Taxonomy" id="2795740"/>
    <lineage>
        <taxon>Bacteria</taxon>
        <taxon>Pseudomonadati</taxon>
        <taxon>Pseudomonadota</taxon>
        <taxon>Gammaproteobacteria</taxon>
        <taxon>Alteromonadales</taxon>
        <taxon>Alteromonadaceae</taxon>
        <taxon>Alishewanella</taxon>
    </lineage>
</organism>
<feature type="domain" description="Cation efflux protein cytoplasmic" evidence="11">
    <location>
        <begin position="210"/>
        <end position="283"/>
    </location>
</feature>
<keyword evidence="3" id="KW-0813">Transport</keyword>
<feature type="domain" description="Cation efflux protein transmembrane" evidence="10">
    <location>
        <begin position="10"/>
        <end position="204"/>
    </location>
</feature>
<keyword evidence="6" id="KW-0406">Ion transport</keyword>
<feature type="transmembrane region" description="Helical" evidence="9">
    <location>
        <begin position="154"/>
        <end position="176"/>
    </location>
</feature>
<evidence type="ECO:0000259" key="10">
    <source>
        <dbReference type="Pfam" id="PF01545"/>
    </source>
</evidence>
<dbReference type="InterPro" id="IPR050291">
    <property type="entry name" value="CDF_Transporter"/>
</dbReference>
<dbReference type="InterPro" id="IPR027470">
    <property type="entry name" value="Cation_efflux_CTD"/>
</dbReference>
<feature type="transmembrane region" description="Helical" evidence="9">
    <location>
        <begin position="80"/>
        <end position="99"/>
    </location>
</feature>
<name>A0ABS8C148_9ALTE</name>
<gene>
    <name evidence="12" type="ORF">JAO78_004295</name>
</gene>
<dbReference type="Proteomes" id="UP000633814">
    <property type="component" value="Unassembled WGS sequence"/>
</dbReference>
<dbReference type="Gene3D" id="3.30.70.1350">
    <property type="entry name" value="Cation efflux protein, cytoplasmic domain"/>
    <property type="match status" value="1"/>
</dbReference>
<keyword evidence="8 9" id="KW-0472">Membrane</keyword>
<keyword evidence="13" id="KW-1185">Reference proteome</keyword>
<comment type="caution">
    <text evidence="12">The sequence shown here is derived from an EMBL/GenBank/DDBJ whole genome shotgun (WGS) entry which is preliminary data.</text>
</comment>
<dbReference type="Pfam" id="PF16916">
    <property type="entry name" value="ZT_dimer"/>
    <property type="match status" value="1"/>
</dbReference>
<proteinExistence type="inferred from homology"/>
<feature type="transmembrane region" description="Helical" evidence="9">
    <location>
        <begin position="111"/>
        <end position="133"/>
    </location>
</feature>
<dbReference type="InterPro" id="IPR027469">
    <property type="entry name" value="Cation_efflux_TMD_sf"/>
</dbReference>
<evidence type="ECO:0000313" key="13">
    <source>
        <dbReference type="Proteomes" id="UP000633814"/>
    </source>
</evidence>
<dbReference type="PANTHER" id="PTHR43840">
    <property type="entry name" value="MITOCHONDRIAL METAL TRANSPORTER 1-RELATED"/>
    <property type="match status" value="1"/>
</dbReference>
<keyword evidence="4" id="KW-0410">Iron transport</keyword>
<keyword evidence="5 9" id="KW-0812">Transmembrane</keyword>
<evidence type="ECO:0000313" key="12">
    <source>
        <dbReference type="EMBL" id="MCB5226028.1"/>
    </source>
</evidence>
<dbReference type="RefSeq" id="WP_226750120.1">
    <property type="nucleotide sequence ID" value="NZ_JAEINI020000002.1"/>
</dbReference>
<evidence type="ECO:0000256" key="5">
    <source>
        <dbReference type="ARBA" id="ARBA00022692"/>
    </source>
</evidence>
<evidence type="ECO:0000256" key="1">
    <source>
        <dbReference type="ARBA" id="ARBA00004141"/>
    </source>
</evidence>
<dbReference type="InterPro" id="IPR058533">
    <property type="entry name" value="Cation_efflux_TM"/>
</dbReference>
<dbReference type="EMBL" id="JAEINI020000002">
    <property type="protein sequence ID" value="MCB5226028.1"/>
    <property type="molecule type" value="Genomic_DNA"/>
</dbReference>
<evidence type="ECO:0000256" key="8">
    <source>
        <dbReference type="ARBA" id="ARBA00023136"/>
    </source>
</evidence>